<comment type="caution">
    <text evidence="2">The sequence shown here is derived from an EMBL/GenBank/DDBJ whole genome shotgun (WGS) entry which is preliminary data.</text>
</comment>
<dbReference type="Gene3D" id="1.10.10.10">
    <property type="entry name" value="Winged helix-like DNA-binding domain superfamily/Winged helix DNA-binding domain"/>
    <property type="match status" value="1"/>
</dbReference>
<dbReference type="EMBL" id="DWZJ01000085">
    <property type="protein sequence ID" value="HJB13932.1"/>
    <property type="molecule type" value="Genomic_DNA"/>
</dbReference>
<gene>
    <name evidence="2" type="ORF">H9787_09500</name>
</gene>
<sequence>MERIVVAFSHEEAQRRILRLLESAGCSPAACCSSGGETIRTVRKLGGAVVICGFKFRDMTASEVAASLRATAVLLVLASAAHLDFCEGENLFKLPTPAARSDFFASLDMLCRQEARRPRRSPPQRDEEEVRLIRRAKELLMEVNRMSEAEAHRFLQKRSMDAGLKLAETARLVLEHYAG</sequence>
<reference evidence="2" key="1">
    <citation type="journal article" date="2021" name="PeerJ">
        <title>Extensive microbial diversity within the chicken gut microbiome revealed by metagenomics and culture.</title>
        <authorList>
            <person name="Gilroy R."/>
            <person name="Ravi A."/>
            <person name="Getino M."/>
            <person name="Pursley I."/>
            <person name="Horton D.L."/>
            <person name="Alikhan N.F."/>
            <person name="Baker D."/>
            <person name="Gharbi K."/>
            <person name="Hall N."/>
            <person name="Watson M."/>
            <person name="Adriaenssens E.M."/>
            <person name="Foster-Nyarko E."/>
            <person name="Jarju S."/>
            <person name="Secka A."/>
            <person name="Antonio M."/>
            <person name="Oren A."/>
            <person name="Chaudhuri R.R."/>
            <person name="La Ragione R."/>
            <person name="Hildebrand F."/>
            <person name="Pallen M.J."/>
        </authorList>
    </citation>
    <scope>NUCLEOTIDE SEQUENCE</scope>
    <source>
        <strain evidence="2">ChiBcec18-1249</strain>
    </source>
</reference>
<dbReference type="SUPFAM" id="SSF52172">
    <property type="entry name" value="CheY-like"/>
    <property type="match status" value="1"/>
</dbReference>
<dbReference type="AlphaFoldDB" id="A0A9D2LJX1"/>
<name>A0A9D2LJX1_9FIRM</name>
<evidence type="ECO:0000259" key="1">
    <source>
        <dbReference type="PROSITE" id="PS50921"/>
    </source>
</evidence>
<dbReference type="SMART" id="SM01012">
    <property type="entry name" value="ANTAR"/>
    <property type="match status" value="1"/>
</dbReference>
<dbReference type="InterPro" id="IPR011006">
    <property type="entry name" value="CheY-like_superfamily"/>
</dbReference>
<dbReference type="GO" id="GO:0003723">
    <property type="term" value="F:RNA binding"/>
    <property type="evidence" value="ECO:0007669"/>
    <property type="project" value="InterPro"/>
</dbReference>
<proteinExistence type="predicted"/>
<evidence type="ECO:0000313" key="3">
    <source>
        <dbReference type="Proteomes" id="UP000823824"/>
    </source>
</evidence>
<organism evidence="2 3">
    <name type="scientific">Candidatus Oscillibacter excrementigallinarum</name>
    <dbReference type="NCBI Taxonomy" id="2838716"/>
    <lineage>
        <taxon>Bacteria</taxon>
        <taxon>Bacillati</taxon>
        <taxon>Bacillota</taxon>
        <taxon>Clostridia</taxon>
        <taxon>Eubacteriales</taxon>
        <taxon>Oscillospiraceae</taxon>
        <taxon>Oscillibacter</taxon>
    </lineage>
</organism>
<reference evidence="2" key="2">
    <citation type="submission" date="2021-04" db="EMBL/GenBank/DDBJ databases">
        <authorList>
            <person name="Gilroy R."/>
        </authorList>
    </citation>
    <scope>NUCLEOTIDE SEQUENCE</scope>
    <source>
        <strain evidence="2">ChiBcec18-1249</strain>
    </source>
</reference>
<dbReference type="PROSITE" id="PS50921">
    <property type="entry name" value="ANTAR"/>
    <property type="match status" value="1"/>
</dbReference>
<dbReference type="InterPro" id="IPR036388">
    <property type="entry name" value="WH-like_DNA-bd_sf"/>
</dbReference>
<dbReference type="InterPro" id="IPR005561">
    <property type="entry name" value="ANTAR"/>
</dbReference>
<dbReference type="Proteomes" id="UP000823824">
    <property type="component" value="Unassembled WGS sequence"/>
</dbReference>
<feature type="domain" description="ANTAR" evidence="1">
    <location>
        <begin position="113"/>
        <end position="174"/>
    </location>
</feature>
<accession>A0A9D2LJX1</accession>
<evidence type="ECO:0000313" key="2">
    <source>
        <dbReference type="EMBL" id="HJB13932.1"/>
    </source>
</evidence>
<protein>
    <submittedName>
        <fullName evidence="2">ANTAR domain-containing protein</fullName>
    </submittedName>
</protein>
<dbReference type="Pfam" id="PF03861">
    <property type="entry name" value="ANTAR"/>
    <property type="match status" value="1"/>
</dbReference>